<evidence type="ECO:0000259" key="5">
    <source>
        <dbReference type="Pfam" id="PF21706"/>
    </source>
</evidence>
<keyword evidence="2" id="KW-0274">FAD</keyword>
<organism evidence="6">
    <name type="scientific">marine sediment metagenome</name>
    <dbReference type="NCBI Taxonomy" id="412755"/>
    <lineage>
        <taxon>unclassified sequences</taxon>
        <taxon>metagenomes</taxon>
        <taxon>ecological metagenomes</taxon>
    </lineage>
</organism>
<dbReference type="GO" id="GO:0016491">
    <property type="term" value="F:oxidoreductase activity"/>
    <property type="evidence" value="ECO:0007669"/>
    <property type="project" value="InterPro"/>
</dbReference>
<feature type="domain" description="FAD/NAD(P)-binding" evidence="3">
    <location>
        <begin position="37"/>
        <end position="140"/>
    </location>
</feature>
<dbReference type="SUPFAM" id="SSF55424">
    <property type="entry name" value="FAD/NAD-linked reductases, dimerisation (C-terminal) domain"/>
    <property type="match status" value="1"/>
</dbReference>
<dbReference type="EMBL" id="LAZR01000972">
    <property type="protein sequence ID" value="KKN53423.1"/>
    <property type="molecule type" value="Genomic_DNA"/>
</dbReference>
<proteinExistence type="predicted"/>
<gene>
    <name evidence="6" type="ORF">LCGC14_0602470</name>
</gene>
<feature type="domain" description="Sulfide dehydrogenase [flavocytochrome c] flavoprotein chain central" evidence="5">
    <location>
        <begin position="169"/>
        <end position="282"/>
    </location>
</feature>
<name>A0A0F9UIM6_9ZZZZ</name>
<evidence type="ECO:0000313" key="6">
    <source>
        <dbReference type="EMBL" id="KKN53423.1"/>
    </source>
</evidence>
<dbReference type="InterPro" id="IPR016156">
    <property type="entry name" value="FAD/NAD-linked_Rdtase_dimer_sf"/>
</dbReference>
<evidence type="ECO:0000259" key="3">
    <source>
        <dbReference type="Pfam" id="PF07992"/>
    </source>
</evidence>
<dbReference type="PANTHER" id="PTHR43755">
    <property type="match status" value="1"/>
</dbReference>
<evidence type="ECO:0000259" key="4">
    <source>
        <dbReference type="Pfam" id="PF09242"/>
    </source>
</evidence>
<dbReference type="Pfam" id="PF07992">
    <property type="entry name" value="Pyr_redox_2"/>
    <property type="match status" value="1"/>
</dbReference>
<feature type="domain" description="Flavocytochrome c sulphide dehydrogenase flavin-binding" evidence="4">
    <location>
        <begin position="359"/>
        <end position="423"/>
    </location>
</feature>
<dbReference type="Gene3D" id="3.90.760.10">
    <property type="entry name" value="Flavocytochrome c sulphide dehydrogenase, flavin-binding domain"/>
    <property type="match status" value="1"/>
</dbReference>
<dbReference type="InterPro" id="IPR037092">
    <property type="entry name" value="FlavoCytC_S_DH_flav-bd_sf"/>
</dbReference>
<keyword evidence="1" id="KW-0285">Flavoprotein</keyword>
<dbReference type="Pfam" id="PF09242">
    <property type="entry name" value="FCSD-flav_bind"/>
    <property type="match status" value="1"/>
</dbReference>
<dbReference type="SUPFAM" id="SSF51905">
    <property type="entry name" value="FAD/NAD(P)-binding domain"/>
    <property type="match status" value="2"/>
</dbReference>
<dbReference type="InterPro" id="IPR036188">
    <property type="entry name" value="FAD/NAD-bd_sf"/>
</dbReference>
<evidence type="ECO:0000256" key="1">
    <source>
        <dbReference type="ARBA" id="ARBA00022630"/>
    </source>
</evidence>
<accession>A0A0F9UIM6</accession>
<dbReference type="InterPro" id="IPR049386">
    <property type="entry name" value="FCSD_central"/>
</dbReference>
<dbReference type="PANTHER" id="PTHR43755:SF1">
    <property type="entry name" value="FAD-DEPENDENT PYRIDINE NUCLEOTIDE-DISULPHIDE OXIDOREDUCTASE"/>
    <property type="match status" value="1"/>
</dbReference>
<evidence type="ECO:0008006" key="7">
    <source>
        <dbReference type="Google" id="ProtNLM"/>
    </source>
</evidence>
<dbReference type="InterPro" id="IPR023753">
    <property type="entry name" value="FAD/NAD-binding_dom"/>
</dbReference>
<evidence type="ECO:0000256" key="2">
    <source>
        <dbReference type="ARBA" id="ARBA00022827"/>
    </source>
</evidence>
<dbReference type="Pfam" id="PF21706">
    <property type="entry name" value="FCSD_central"/>
    <property type="match status" value="1"/>
</dbReference>
<reference evidence="6" key="1">
    <citation type="journal article" date="2015" name="Nature">
        <title>Complex archaea that bridge the gap between prokaryotes and eukaryotes.</title>
        <authorList>
            <person name="Spang A."/>
            <person name="Saw J.H."/>
            <person name="Jorgensen S.L."/>
            <person name="Zaremba-Niedzwiedzka K."/>
            <person name="Martijn J."/>
            <person name="Lind A.E."/>
            <person name="van Eijk R."/>
            <person name="Schleper C."/>
            <person name="Guy L."/>
            <person name="Ettema T.J."/>
        </authorList>
    </citation>
    <scope>NUCLEOTIDE SEQUENCE</scope>
</reference>
<dbReference type="GO" id="GO:0050660">
    <property type="term" value="F:flavin adenine dinucleotide binding"/>
    <property type="evidence" value="ECO:0007669"/>
    <property type="project" value="InterPro"/>
</dbReference>
<dbReference type="InterPro" id="IPR052541">
    <property type="entry name" value="SQRD"/>
</dbReference>
<comment type="caution">
    <text evidence="6">The sequence shown here is derived from an EMBL/GenBank/DDBJ whole genome shotgun (WGS) entry which is preliminary data.</text>
</comment>
<dbReference type="AlphaFoldDB" id="A0A0F9UIM6"/>
<protein>
    <recommendedName>
        <fullName evidence="7">FAD/NAD(P)-binding domain-containing protein</fullName>
    </recommendedName>
</protein>
<dbReference type="Gene3D" id="3.50.50.60">
    <property type="entry name" value="FAD/NAD(P)-binding domain"/>
    <property type="match status" value="2"/>
</dbReference>
<dbReference type="InterPro" id="IPR015323">
    <property type="entry name" value="FlavoCytC_S_DH_flav-bd"/>
</dbReference>
<sequence length="424" mass="46331">MAINRRQMMNYVAKTSAFALFPKLSSAAISASKRKRRVVIIGGGFAGATAAKYIRMWASDIEVVLIEKQAQFISCPQSNLVLSGNRTIQQLSHDYHGLTQHHGVNVVQANAVGIDTDAKKVRLDDGSDVDYERLILAPGVDFIYDALPMMTTEVIAKKIPHAWKAGAQTTLLYQQLKAMRQGGKVVMTIPPTPYKCPPGPYERACQIALFLQQHNPTAKLIILDANSDIVSKKALFKGVWENQYSSLIDYYPSNAIETIDVKSLTVESVFDTIQADVLNVIPPQRAGKVAELADVISADQHWCEVDFLSYESTRVPHVHVIGDAVASTLPKSGHIANVQAKVCAAAVIALMHELRVEAEPVFGNTCYSFTDATMAGHVAAVFRYDKEEKKMAPMPGGGSTATPSQLDGNFADAWAKNIWSDILN</sequence>